<gene>
    <name evidence="8 10" type="primary">trpC</name>
    <name evidence="10" type="ORF">NCTC13102_01689</name>
</gene>
<organism evidence="10 11">
    <name type="scientific">Helicobacter fennelliae</name>
    <dbReference type="NCBI Taxonomy" id="215"/>
    <lineage>
        <taxon>Bacteria</taxon>
        <taxon>Pseudomonadati</taxon>
        <taxon>Campylobacterota</taxon>
        <taxon>Epsilonproteobacteria</taxon>
        <taxon>Campylobacterales</taxon>
        <taxon>Helicobacteraceae</taxon>
        <taxon>Helicobacter</taxon>
    </lineage>
</organism>
<dbReference type="FunFam" id="3.20.20.70:FF:000024">
    <property type="entry name" value="Indole-3-glycerol phosphate synthase"/>
    <property type="match status" value="1"/>
</dbReference>
<dbReference type="InterPro" id="IPR001468">
    <property type="entry name" value="Indole-3-GlycerolPSynthase_CS"/>
</dbReference>
<evidence type="ECO:0000256" key="8">
    <source>
        <dbReference type="HAMAP-Rule" id="MF_00134"/>
    </source>
</evidence>
<evidence type="ECO:0000313" key="10">
    <source>
        <dbReference type="EMBL" id="SQB99324.1"/>
    </source>
</evidence>
<proteinExistence type="inferred from homology"/>
<dbReference type="Proteomes" id="UP000250166">
    <property type="component" value="Unassembled WGS sequence"/>
</dbReference>
<dbReference type="RefSeq" id="WP_112058897.1">
    <property type="nucleotide sequence ID" value="NZ_UAWL01000006.1"/>
</dbReference>
<dbReference type="Gene3D" id="3.20.20.70">
    <property type="entry name" value="Aldolase class I"/>
    <property type="match status" value="1"/>
</dbReference>
<reference evidence="10 11" key="1">
    <citation type="submission" date="2018-06" db="EMBL/GenBank/DDBJ databases">
        <authorList>
            <consortium name="Pathogen Informatics"/>
            <person name="Doyle S."/>
        </authorList>
    </citation>
    <scope>NUCLEOTIDE SEQUENCE [LARGE SCALE GENOMIC DNA]</scope>
    <source>
        <strain evidence="10 11">NCTC13102</strain>
    </source>
</reference>
<evidence type="ECO:0000259" key="9">
    <source>
        <dbReference type="Pfam" id="PF00218"/>
    </source>
</evidence>
<keyword evidence="6 8" id="KW-0057">Aromatic amino acid biosynthesis</keyword>
<dbReference type="UniPathway" id="UPA00035">
    <property type="reaction ID" value="UER00043"/>
</dbReference>
<evidence type="ECO:0000256" key="4">
    <source>
        <dbReference type="ARBA" id="ARBA00022793"/>
    </source>
</evidence>
<dbReference type="InterPro" id="IPR013798">
    <property type="entry name" value="Indole-3-glycerol_P_synth_dom"/>
</dbReference>
<comment type="pathway">
    <text evidence="2 8">Amino-acid biosynthesis; L-tryptophan biosynthesis; L-tryptophan from chorismate: step 4/5.</text>
</comment>
<comment type="catalytic activity">
    <reaction evidence="1 8">
        <text>1-(2-carboxyphenylamino)-1-deoxy-D-ribulose 5-phosphate + H(+) = (1S,2R)-1-C-(indol-3-yl)glycerol 3-phosphate + CO2 + H2O</text>
        <dbReference type="Rhea" id="RHEA:23476"/>
        <dbReference type="ChEBI" id="CHEBI:15377"/>
        <dbReference type="ChEBI" id="CHEBI:15378"/>
        <dbReference type="ChEBI" id="CHEBI:16526"/>
        <dbReference type="ChEBI" id="CHEBI:58613"/>
        <dbReference type="ChEBI" id="CHEBI:58866"/>
        <dbReference type="EC" id="4.1.1.48"/>
    </reaction>
</comment>
<dbReference type="EMBL" id="UAWL01000006">
    <property type="protein sequence ID" value="SQB99324.1"/>
    <property type="molecule type" value="Genomic_DNA"/>
</dbReference>
<dbReference type="InterPro" id="IPR011060">
    <property type="entry name" value="RibuloseP-bd_barrel"/>
</dbReference>
<evidence type="ECO:0000256" key="6">
    <source>
        <dbReference type="ARBA" id="ARBA00023141"/>
    </source>
</evidence>
<protein>
    <recommendedName>
        <fullName evidence="8">Indole-3-glycerol phosphate synthase</fullName>
        <shortName evidence="8">IGPS</shortName>
        <ecNumber evidence="8">4.1.1.48</ecNumber>
    </recommendedName>
</protein>
<feature type="domain" description="Indole-3-glycerol phosphate synthase" evidence="9">
    <location>
        <begin position="8"/>
        <end position="269"/>
    </location>
</feature>
<dbReference type="SUPFAM" id="SSF51366">
    <property type="entry name" value="Ribulose-phoshate binding barrel"/>
    <property type="match status" value="1"/>
</dbReference>
<comment type="similarity">
    <text evidence="8">Belongs to the TrpC family.</text>
</comment>
<dbReference type="InterPro" id="IPR045186">
    <property type="entry name" value="Indole-3-glycerol_P_synth"/>
</dbReference>
<sequence length="273" mass="30634">MNPQINILDKIVESTKVRIDGQKQKISLAKMEQIARADTLNIPFAFEKALSTSKTHSAKNHPMHFICEVKKASPSKGIIAHDFPYKNIALEYENAGASAISCLTEPHFFQGSDTYLCDIKQIVQIPLLRKDFIIDEYMIYQAKAIGADAILLIAAILDREQMRDYFALANELGLSTLFETHDEGDLQKVLDCKARIIGVNNRDLRTFKVDINTTIHLRPLVPKDCIFVSESGIHTKEDIAKLSAHDVDAVLIGEGLMSVEDKRAKLQELQSRI</sequence>
<dbReference type="PANTHER" id="PTHR22854:SF2">
    <property type="entry name" value="INDOLE-3-GLYCEROL-PHOSPHATE SYNTHASE"/>
    <property type="match status" value="1"/>
</dbReference>
<dbReference type="HAMAP" id="MF_00134_B">
    <property type="entry name" value="IGPS_B"/>
    <property type="match status" value="1"/>
</dbReference>
<keyword evidence="5 8" id="KW-0822">Tryptophan biosynthesis</keyword>
<dbReference type="PANTHER" id="PTHR22854">
    <property type="entry name" value="TRYPTOPHAN BIOSYNTHESIS PROTEIN"/>
    <property type="match status" value="1"/>
</dbReference>
<keyword evidence="3 8" id="KW-0028">Amino-acid biosynthesis</keyword>
<dbReference type="GO" id="GO:0004425">
    <property type="term" value="F:indole-3-glycerol-phosphate synthase activity"/>
    <property type="evidence" value="ECO:0007669"/>
    <property type="project" value="UniProtKB-UniRule"/>
</dbReference>
<dbReference type="GO" id="GO:0000162">
    <property type="term" value="P:L-tryptophan biosynthetic process"/>
    <property type="evidence" value="ECO:0007669"/>
    <property type="project" value="UniProtKB-UniRule"/>
</dbReference>
<dbReference type="AlphaFoldDB" id="A0A2X3BHX8"/>
<name>A0A2X3BHX8_9HELI</name>
<keyword evidence="4 8" id="KW-0210">Decarboxylase</keyword>
<dbReference type="CDD" id="cd00331">
    <property type="entry name" value="IGPS"/>
    <property type="match status" value="1"/>
</dbReference>
<dbReference type="NCBIfam" id="NF001377">
    <property type="entry name" value="PRK00278.2-4"/>
    <property type="match status" value="1"/>
</dbReference>
<dbReference type="Pfam" id="PF00218">
    <property type="entry name" value="IGPS"/>
    <property type="match status" value="1"/>
</dbReference>
<dbReference type="PROSITE" id="PS00614">
    <property type="entry name" value="IGPS"/>
    <property type="match status" value="1"/>
</dbReference>
<keyword evidence="7 8" id="KW-0456">Lyase</keyword>
<evidence type="ECO:0000313" key="11">
    <source>
        <dbReference type="Proteomes" id="UP000250166"/>
    </source>
</evidence>
<dbReference type="InterPro" id="IPR013785">
    <property type="entry name" value="Aldolase_TIM"/>
</dbReference>
<accession>A0A2X3BHX8</accession>
<evidence type="ECO:0000256" key="5">
    <source>
        <dbReference type="ARBA" id="ARBA00022822"/>
    </source>
</evidence>
<dbReference type="EC" id="4.1.1.48" evidence="8"/>
<dbReference type="GO" id="GO:0004640">
    <property type="term" value="F:phosphoribosylanthranilate isomerase activity"/>
    <property type="evidence" value="ECO:0007669"/>
    <property type="project" value="TreeGrafter"/>
</dbReference>
<evidence type="ECO:0000256" key="3">
    <source>
        <dbReference type="ARBA" id="ARBA00022605"/>
    </source>
</evidence>
<evidence type="ECO:0000256" key="2">
    <source>
        <dbReference type="ARBA" id="ARBA00004696"/>
    </source>
</evidence>
<evidence type="ECO:0000256" key="7">
    <source>
        <dbReference type="ARBA" id="ARBA00023239"/>
    </source>
</evidence>
<evidence type="ECO:0000256" key="1">
    <source>
        <dbReference type="ARBA" id="ARBA00001633"/>
    </source>
</evidence>